<protein>
    <submittedName>
        <fullName evidence="3">Uncharacterized protein</fullName>
    </submittedName>
</protein>
<sequence length="293" mass="34003">MHFGPLTLEAEFWKFIDNGKWLEAKILEEKKVDQRHYHDLAVPVIPKTGWRAFPSQDIPSLFNCGHVCHYALESLPFVEDNTADEEGNEILDTGLGHMTDKPFSMGRKYVDSGFVHNLNDNKTDKHYFLRAHVFGWQKGTCDLVFTGSTTDDANDPDYEPNLQMGHRDDGRKERARKRKTRLERSQQRSKAKQGQSRHEAKQLEEAKTLLSLSSIRPPPLENLEEPDEMQIANQKLQEENKQIYAELVRLQEENRELKDKLKNVPSVKSLFKTMIQEQFFTLDFPITKLLIGH</sequence>
<organism evidence="3 4">
    <name type="scientific">Stylophora pistillata</name>
    <name type="common">Smooth cauliflower coral</name>
    <dbReference type="NCBI Taxonomy" id="50429"/>
    <lineage>
        <taxon>Eukaryota</taxon>
        <taxon>Metazoa</taxon>
        <taxon>Cnidaria</taxon>
        <taxon>Anthozoa</taxon>
        <taxon>Hexacorallia</taxon>
        <taxon>Scleractinia</taxon>
        <taxon>Astrocoeniina</taxon>
        <taxon>Pocilloporidae</taxon>
        <taxon>Stylophora</taxon>
    </lineage>
</organism>
<name>A0A2B4RS58_STYPI</name>
<feature type="compositionally biased region" description="Basic residues" evidence="2">
    <location>
        <begin position="173"/>
        <end position="191"/>
    </location>
</feature>
<evidence type="ECO:0000256" key="2">
    <source>
        <dbReference type="SAM" id="MobiDB-lite"/>
    </source>
</evidence>
<keyword evidence="4" id="KW-1185">Reference proteome</keyword>
<dbReference type="EMBL" id="LSMT01000378">
    <property type="protein sequence ID" value="PFX19072.1"/>
    <property type="molecule type" value="Genomic_DNA"/>
</dbReference>
<reference evidence="4" key="1">
    <citation type="journal article" date="2017" name="bioRxiv">
        <title>Comparative analysis of the genomes of Stylophora pistillata and Acropora digitifera provides evidence for extensive differences between species of corals.</title>
        <authorList>
            <person name="Voolstra C.R."/>
            <person name="Li Y."/>
            <person name="Liew Y.J."/>
            <person name="Baumgarten S."/>
            <person name="Zoccola D."/>
            <person name="Flot J.-F."/>
            <person name="Tambutte S."/>
            <person name="Allemand D."/>
            <person name="Aranda M."/>
        </authorList>
    </citation>
    <scope>NUCLEOTIDE SEQUENCE [LARGE SCALE GENOMIC DNA]</scope>
</reference>
<keyword evidence="1" id="KW-0175">Coiled coil</keyword>
<feature type="coiled-coil region" evidence="1">
    <location>
        <begin position="233"/>
        <end position="260"/>
    </location>
</feature>
<gene>
    <name evidence="3" type="ORF">AWC38_SpisGene16528</name>
</gene>
<dbReference type="AlphaFoldDB" id="A0A2B4RS58"/>
<feature type="region of interest" description="Disordered" evidence="2">
    <location>
        <begin position="149"/>
        <end position="201"/>
    </location>
</feature>
<evidence type="ECO:0000313" key="4">
    <source>
        <dbReference type="Proteomes" id="UP000225706"/>
    </source>
</evidence>
<evidence type="ECO:0000256" key="1">
    <source>
        <dbReference type="SAM" id="Coils"/>
    </source>
</evidence>
<proteinExistence type="predicted"/>
<dbReference type="Proteomes" id="UP000225706">
    <property type="component" value="Unassembled WGS sequence"/>
</dbReference>
<comment type="caution">
    <text evidence="3">The sequence shown here is derived from an EMBL/GenBank/DDBJ whole genome shotgun (WGS) entry which is preliminary data.</text>
</comment>
<accession>A0A2B4RS58</accession>
<evidence type="ECO:0000313" key="3">
    <source>
        <dbReference type="EMBL" id="PFX19072.1"/>
    </source>
</evidence>